<dbReference type="AlphaFoldDB" id="A0A8S3PML8"/>
<dbReference type="PANTHER" id="PTHR14725:SF0">
    <property type="entry name" value="RIBOSOME-BINDING FACTOR A, MITOCHONDRIAL-RELATED"/>
    <property type="match status" value="1"/>
</dbReference>
<name>A0A8S3PML8_MYTED</name>
<evidence type="ECO:0000313" key="2">
    <source>
        <dbReference type="EMBL" id="CAG2184980.1"/>
    </source>
</evidence>
<sequence>MRPCKLKQRKMSTLISQQALKLLAFSRILWQRNYMKSCACFQQAVKIEGALAKMLKKSQKRSKNSSGWIFTQDLETTRTRPGSKYRAPSDRVQRRAHDVSIVLYNYVREIINSGELDQQIADSMVEITQVKMLPDFSAIHVLWLPFGNEEDIELDTLLQRKESKLRSILTSYRPIANIPPVVFLKDDARTEEIKMNKMFEEADFGLHSELPESEITDTESKNYTQSHDHKTDRLQEIRERFDVGDTPVVHMESNDTQEIKAEMAKCQNETQSNNRTDFVDGIHNQYRDDLYGLNHALLMKKIEVSQHKLKHRRPTNDHEFKYFVHSRFQKTDGSDSTSEDGKEKSTQGKVLKKWKKKSDKKYSDFFETSEIRHGKDIDESYQDYDVYEDYNFRNDRR</sequence>
<organism evidence="2 3">
    <name type="scientific">Mytilus edulis</name>
    <name type="common">Blue mussel</name>
    <dbReference type="NCBI Taxonomy" id="6550"/>
    <lineage>
        <taxon>Eukaryota</taxon>
        <taxon>Metazoa</taxon>
        <taxon>Spiralia</taxon>
        <taxon>Lophotrochozoa</taxon>
        <taxon>Mollusca</taxon>
        <taxon>Bivalvia</taxon>
        <taxon>Autobranchia</taxon>
        <taxon>Pteriomorphia</taxon>
        <taxon>Mytilida</taxon>
        <taxon>Mytiloidea</taxon>
        <taxon>Mytilidae</taxon>
        <taxon>Mytilinae</taxon>
        <taxon>Mytilus</taxon>
    </lineage>
</organism>
<evidence type="ECO:0000313" key="3">
    <source>
        <dbReference type="Proteomes" id="UP000683360"/>
    </source>
</evidence>
<dbReference type="Pfam" id="PF02033">
    <property type="entry name" value="RBFA"/>
    <property type="match status" value="1"/>
</dbReference>
<dbReference type="Proteomes" id="UP000683360">
    <property type="component" value="Unassembled WGS sequence"/>
</dbReference>
<dbReference type="InterPro" id="IPR039212">
    <property type="entry name" value="RBFA_mitochondrial"/>
</dbReference>
<dbReference type="SUPFAM" id="SSF89919">
    <property type="entry name" value="Ribosome-binding factor A, RbfA"/>
    <property type="match status" value="1"/>
</dbReference>
<dbReference type="InterPro" id="IPR015946">
    <property type="entry name" value="KH_dom-like_a/b"/>
</dbReference>
<dbReference type="InterPro" id="IPR023799">
    <property type="entry name" value="RbfA_dom_sf"/>
</dbReference>
<gene>
    <name evidence="2" type="ORF">MEDL_610</name>
</gene>
<comment type="caution">
    <text evidence="2">The sequence shown here is derived from an EMBL/GenBank/DDBJ whole genome shotgun (WGS) entry which is preliminary data.</text>
</comment>
<feature type="compositionally biased region" description="Basic and acidic residues" evidence="1">
    <location>
        <begin position="330"/>
        <end position="346"/>
    </location>
</feature>
<dbReference type="PANTHER" id="PTHR14725">
    <property type="entry name" value="RIBOSOME-BINDING FACTOR A, MITOCHONDRIAL-RELATED"/>
    <property type="match status" value="1"/>
</dbReference>
<dbReference type="GO" id="GO:0006364">
    <property type="term" value="P:rRNA processing"/>
    <property type="evidence" value="ECO:0007669"/>
    <property type="project" value="InterPro"/>
</dbReference>
<proteinExistence type="predicted"/>
<feature type="compositionally biased region" description="Basic residues" evidence="1">
    <location>
        <begin position="350"/>
        <end position="359"/>
    </location>
</feature>
<reference evidence="2" key="1">
    <citation type="submission" date="2021-03" db="EMBL/GenBank/DDBJ databases">
        <authorList>
            <person name="Bekaert M."/>
        </authorList>
    </citation>
    <scope>NUCLEOTIDE SEQUENCE</scope>
</reference>
<dbReference type="EMBL" id="CAJPWZ010000052">
    <property type="protein sequence ID" value="CAG2184980.1"/>
    <property type="molecule type" value="Genomic_DNA"/>
</dbReference>
<protein>
    <submittedName>
        <fullName evidence="2">Uncharacterized protein</fullName>
    </submittedName>
</protein>
<dbReference type="Gene3D" id="3.30.300.20">
    <property type="match status" value="1"/>
</dbReference>
<dbReference type="OrthoDB" id="6099697at2759"/>
<dbReference type="InterPro" id="IPR000238">
    <property type="entry name" value="RbfA"/>
</dbReference>
<feature type="region of interest" description="Disordered" evidence="1">
    <location>
        <begin position="330"/>
        <end position="361"/>
    </location>
</feature>
<evidence type="ECO:0000256" key="1">
    <source>
        <dbReference type="SAM" id="MobiDB-lite"/>
    </source>
</evidence>
<accession>A0A8S3PML8</accession>
<keyword evidence="3" id="KW-1185">Reference proteome</keyword>